<keyword evidence="4 5" id="KW-0472">Membrane</keyword>
<evidence type="ECO:0000256" key="5">
    <source>
        <dbReference type="SAM" id="Phobius"/>
    </source>
</evidence>
<dbReference type="GO" id="GO:0016020">
    <property type="term" value="C:membrane"/>
    <property type="evidence" value="ECO:0007669"/>
    <property type="project" value="UniProtKB-SubCell"/>
</dbReference>
<organism evidence="6 7">
    <name type="scientific">Mycobacterium fragae</name>
    <dbReference type="NCBI Taxonomy" id="1260918"/>
    <lineage>
        <taxon>Bacteria</taxon>
        <taxon>Bacillati</taxon>
        <taxon>Actinomycetota</taxon>
        <taxon>Actinomycetes</taxon>
        <taxon>Mycobacteriales</taxon>
        <taxon>Mycobacteriaceae</taxon>
        <taxon>Mycobacterium</taxon>
    </lineage>
</organism>
<feature type="transmembrane region" description="Helical" evidence="5">
    <location>
        <begin position="35"/>
        <end position="58"/>
    </location>
</feature>
<evidence type="ECO:0000313" key="7">
    <source>
        <dbReference type="Proteomes" id="UP000194000"/>
    </source>
</evidence>
<accession>A0A1X1V4B7</accession>
<dbReference type="AlphaFoldDB" id="A0A1X1V4B7"/>
<feature type="transmembrane region" description="Helical" evidence="5">
    <location>
        <begin position="121"/>
        <end position="141"/>
    </location>
</feature>
<evidence type="ECO:0000313" key="6">
    <source>
        <dbReference type="EMBL" id="ORV63839.1"/>
    </source>
</evidence>
<keyword evidence="2 5" id="KW-0812">Transmembrane</keyword>
<dbReference type="InterPro" id="IPR032808">
    <property type="entry name" value="DoxX"/>
</dbReference>
<dbReference type="EMBL" id="LQOW01000005">
    <property type="protein sequence ID" value="ORV63839.1"/>
    <property type="molecule type" value="Genomic_DNA"/>
</dbReference>
<proteinExistence type="predicted"/>
<dbReference type="Pfam" id="PF13564">
    <property type="entry name" value="DoxX_2"/>
    <property type="match status" value="1"/>
</dbReference>
<keyword evidence="3 5" id="KW-1133">Transmembrane helix</keyword>
<dbReference type="STRING" id="1260918.AWC06_07505"/>
<sequence>MRSARARGLHLDTLGVEGGRNMTEQTNSRRSRSRIVGTVITALLAVFLAFDCVTKIVGVEASREGTAALGFPVEQTPVIGLVLLACLVVFLIPRTAVLGAIGITAYLGGAVTANMRAEKPIATFVLSAVYVGVLLWIGLILRRPELLRTLGLRRRTE</sequence>
<feature type="transmembrane region" description="Helical" evidence="5">
    <location>
        <begin position="78"/>
        <end position="109"/>
    </location>
</feature>
<keyword evidence="7" id="KW-1185">Reference proteome</keyword>
<comment type="caution">
    <text evidence="6">The sequence shown here is derived from an EMBL/GenBank/DDBJ whole genome shotgun (WGS) entry which is preliminary data.</text>
</comment>
<comment type="subcellular location">
    <subcellularLocation>
        <location evidence="1">Membrane</location>
        <topology evidence="1">Multi-pass membrane protein</topology>
    </subcellularLocation>
</comment>
<evidence type="ECO:0000256" key="3">
    <source>
        <dbReference type="ARBA" id="ARBA00022989"/>
    </source>
</evidence>
<dbReference type="Proteomes" id="UP000194000">
    <property type="component" value="Unassembled WGS sequence"/>
</dbReference>
<evidence type="ECO:0008006" key="8">
    <source>
        <dbReference type="Google" id="ProtNLM"/>
    </source>
</evidence>
<protein>
    <recommendedName>
        <fullName evidence="8">DoxX family protein</fullName>
    </recommendedName>
</protein>
<evidence type="ECO:0000256" key="4">
    <source>
        <dbReference type="ARBA" id="ARBA00023136"/>
    </source>
</evidence>
<evidence type="ECO:0000256" key="1">
    <source>
        <dbReference type="ARBA" id="ARBA00004141"/>
    </source>
</evidence>
<name>A0A1X1V4B7_9MYCO</name>
<gene>
    <name evidence="6" type="ORF">AWC06_07505</name>
</gene>
<reference evidence="6 7" key="1">
    <citation type="submission" date="2016-01" db="EMBL/GenBank/DDBJ databases">
        <title>The new phylogeny of the genus Mycobacterium.</title>
        <authorList>
            <person name="Tarcisio F."/>
            <person name="Conor M."/>
            <person name="Antonella G."/>
            <person name="Elisabetta G."/>
            <person name="Giulia F.S."/>
            <person name="Sara T."/>
            <person name="Anna F."/>
            <person name="Clotilde B."/>
            <person name="Roberto B."/>
            <person name="Veronica D.S."/>
            <person name="Fabio R."/>
            <person name="Monica P."/>
            <person name="Olivier J."/>
            <person name="Enrico T."/>
            <person name="Nicola S."/>
        </authorList>
    </citation>
    <scope>NUCLEOTIDE SEQUENCE [LARGE SCALE GENOMIC DNA]</scope>
    <source>
        <strain evidence="6 7">DSM 45731</strain>
    </source>
</reference>
<evidence type="ECO:0000256" key="2">
    <source>
        <dbReference type="ARBA" id="ARBA00022692"/>
    </source>
</evidence>